<accession>A0A5N6GYZ0</accession>
<name>A0A5N6GYZ0_ASPFL</name>
<evidence type="ECO:0000313" key="1">
    <source>
        <dbReference type="EMBL" id="KAB8247178.1"/>
    </source>
</evidence>
<reference evidence="1" key="1">
    <citation type="submission" date="2019-04" db="EMBL/GenBank/DDBJ databases">
        <title>Friends and foes A comparative genomics study of 23 Aspergillus species from section Flavi.</title>
        <authorList>
            <consortium name="DOE Joint Genome Institute"/>
            <person name="Kjaerbolling I."/>
            <person name="Vesth T."/>
            <person name="Frisvad J.C."/>
            <person name="Nybo J.L."/>
            <person name="Theobald S."/>
            <person name="Kildgaard S."/>
            <person name="Isbrandt T."/>
            <person name="Kuo A."/>
            <person name="Sato A."/>
            <person name="Lyhne E.K."/>
            <person name="Kogle M.E."/>
            <person name="Wiebenga A."/>
            <person name="Kun R.S."/>
            <person name="Lubbers R.J."/>
            <person name="Makela M.R."/>
            <person name="Barry K."/>
            <person name="Chovatia M."/>
            <person name="Clum A."/>
            <person name="Daum C."/>
            <person name="Haridas S."/>
            <person name="He G."/>
            <person name="LaButti K."/>
            <person name="Lipzen A."/>
            <person name="Mondo S."/>
            <person name="Riley R."/>
            <person name="Salamov A."/>
            <person name="Simmons B.A."/>
            <person name="Magnuson J.K."/>
            <person name="Henrissat B."/>
            <person name="Mortensen U.H."/>
            <person name="Larsen T.O."/>
            <person name="Devries R.P."/>
            <person name="Grigoriev I.V."/>
            <person name="Machida M."/>
            <person name="Baker S.E."/>
            <person name="Andersen M.R."/>
        </authorList>
    </citation>
    <scope>NUCLEOTIDE SEQUENCE [LARGE SCALE GENOMIC DNA]</scope>
    <source>
        <strain evidence="1">CBS 121.62</strain>
    </source>
</reference>
<proteinExistence type="predicted"/>
<dbReference type="VEuPathDB" id="FungiDB:F9C07_2686"/>
<dbReference type="Proteomes" id="UP000325434">
    <property type="component" value="Unassembled WGS sequence"/>
</dbReference>
<dbReference type="VEuPathDB" id="FungiDB:AFLA_001183"/>
<dbReference type="AlphaFoldDB" id="A0A5N6GYZ0"/>
<gene>
    <name evidence="1" type="ORF">BDV35DRAFT_380075</name>
</gene>
<sequence length="328" mass="37680">METWIVKSEKRWTGNYHKFPWNTISSHFGFIKENQYKNRKNDFVIHDRFADRQSAELNHFTKTLISVIEEFATTERAKYPPSTALPTSGPLFDTSILAAIEQKYHLEPHRTNSAVSNPLCEKFQDADHWISLAPYSTADGDLADAVKMLLISNEMLALLRLANHKKIPLATLDNLSWGHSFGVNHLPDVALQAYLLLNIAAAVKANAKRGSADVTVRLTETQRFRYFADWALADHDYPAQNIPHRQFWNAKGITDIHCSSWDPLRLETDGERAEMKAYLKMCFELLYRYDLLMRELGRDPGWMERILGILRLWGARSVTMNESGFCFA</sequence>
<protein>
    <submittedName>
        <fullName evidence="1">Uncharacterized protein</fullName>
    </submittedName>
</protein>
<dbReference type="EMBL" id="ML734592">
    <property type="protein sequence ID" value="KAB8247178.1"/>
    <property type="molecule type" value="Genomic_DNA"/>
</dbReference>
<organism evidence="1">
    <name type="scientific">Aspergillus flavus</name>
    <dbReference type="NCBI Taxonomy" id="5059"/>
    <lineage>
        <taxon>Eukaryota</taxon>
        <taxon>Fungi</taxon>
        <taxon>Dikarya</taxon>
        <taxon>Ascomycota</taxon>
        <taxon>Pezizomycotina</taxon>
        <taxon>Eurotiomycetes</taxon>
        <taxon>Eurotiomycetidae</taxon>
        <taxon>Eurotiales</taxon>
        <taxon>Aspergillaceae</taxon>
        <taxon>Aspergillus</taxon>
        <taxon>Aspergillus subgen. Circumdati</taxon>
    </lineage>
</organism>